<dbReference type="GO" id="GO:0016620">
    <property type="term" value="F:oxidoreductase activity, acting on the aldehyde or oxo group of donors, NAD or NADP as acceptor"/>
    <property type="evidence" value="ECO:0007669"/>
    <property type="project" value="InterPro"/>
</dbReference>
<dbReference type="InterPro" id="IPR036291">
    <property type="entry name" value="NAD(P)-bd_dom_sf"/>
</dbReference>
<dbReference type="InterPro" id="IPR020829">
    <property type="entry name" value="GlycerAld_3-P_DH_cat"/>
</dbReference>
<evidence type="ECO:0000313" key="9">
    <source>
        <dbReference type="EMBL" id="OGC85042.1"/>
    </source>
</evidence>
<dbReference type="InterPro" id="IPR020828">
    <property type="entry name" value="GlycerAld_3-P_DH_NAD(P)-bd"/>
</dbReference>
<feature type="binding site" evidence="5">
    <location>
        <position position="124"/>
    </location>
    <ligand>
        <name>NAD(+)</name>
        <dbReference type="ChEBI" id="CHEBI:57540"/>
    </ligand>
</feature>
<evidence type="ECO:0000313" key="10">
    <source>
        <dbReference type="Proteomes" id="UP000178091"/>
    </source>
</evidence>
<evidence type="ECO:0000256" key="1">
    <source>
        <dbReference type="ARBA" id="ARBA00007406"/>
    </source>
</evidence>
<reference evidence="9 10" key="1">
    <citation type="journal article" date="2016" name="Nat. Commun.">
        <title>Thousands of microbial genomes shed light on interconnected biogeochemical processes in an aquifer system.</title>
        <authorList>
            <person name="Anantharaman K."/>
            <person name="Brown C.T."/>
            <person name="Hug L.A."/>
            <person name="Sharon I."/>
            <person name="Castelle C.J."/>
            <person name="Probst A.J."/>
            <person name="Thomas B.C."/>
            <person name="Singh A."/>
            <person name="Wilkins M.J."/>
            <person name="Karaoz U."/>
            <person name="Brodie E.L."/>
            <person name="Williams K.H."/>
            <person name="Hubbard S.S."/>
            <person name="Banfield J.F."/>
        </authorList>
    </citation>
    <scope>NUCLEOTIDE SEQUENCE [LARGE SCALE GENOMIC DNA]</scope>
</reference>
<feature type="binding site" evidence="4">
    <location>
        <begin position="156"/>
        <end position="158"/>
    </location>
    <ligand>
        <name>D-glyceraldehyde 3-phosphate</name>
        <dbReference type="ChEBI" id="CHEBI:59776"/>
    </ligand>
</feature>
<comment type="caution">
    <text evidence="9">The sequence shown here is derived from an EMBL/GenBank/DDBJ whole genome shotgun (WGS) entry which is preliminary data.</text>
</comment>
<dbReference type="GO" id="GO:0006006">
    <property type="term" value="P:glucose metabolic process"/>
    <property type="evidence" value="ECO:0007669"/>
    <property type="project" value="InterPro"/>
</dbReference>
<dbReference type="Pfam" id="PF02800">
    <property type="entry name" value="Gp_dh_C"/>
    <property type="match status" value="1"/>
</dbReference>
<dbReference type="InterPro" id="IPR006424">
    <property type="entry name" value="Glyceraldehyde-3-P_DH_1"/>
</dbReference>
<dbReference type="PIRSF" id="PIRSF000149">
    <property type="entry name" value="GAP_DH"/>
    <property type="match status" value="1"/>
</dbReference>
<dbReference type="NCBIfam" id="TIGR01534">
    <property type="entry name" value="GAPDH-I"/>
    <property type="match status" value="1"/>
</dbReference>
<protein>
    <submittedName>
        <fullName evidence="9">Type I glyceraldehyde-3-phosphate dehydrogenase</fullName>
    </submittedName>
</protein>
<feature type="active site" description="Nucleophile" evidence="3">
    <location>
        <position position="157"/>
    </location>
</feature>
<evidence type="ECO:0000256" key="2">
    <source>
        <dbReference type="ARBA" id="ARBA00023002"/>
    </source>
</evidence>
<accession>A0A1F4XTK2</accession>
<dbReference type="Pfam" id="PF00044">
    <property type="entry name" value="Gp_dh_N"/>
    <property type="match status" value="1"/>
</dbReference>
<feature type="binding site" evidence="4">
    <location>
        <begin position="217"/>
        <end position="218"/>
    </location>
    <ligand>
        <name>D-glyceraldehyde 3-phosphate</name>
        <dbReference type="ChEBI" id="CHEBI:59776"/>
    </ligand>
</feature>
<dbReference type="InterPro" id="IPR020831">
    <property type="entry name" value="GlycerAld/Erythrose_P_DH"/>
</dbReference>
<evidence type="ECO:0000256" key="7">
    <source>
        <dbReference type="RuleBase" id="RU000397"/>
    </source>
</evidence>
<feature type="binding site" evidence="5">
    <location>
        <position position="38"/>
    </location>
    <ligand>
        <name>NAD(+)</name>
        <dbReference type="ChEBI" id="CHEBI:57540"/>
    </ligand>
</feature>
<dbReference type="SUPFAM" id="SSF51735">
    <property type="entry name" value="NAD(P)-binding Rossmann-fold domains"/>
    <property type="match status" value="1"/>
</dbReference>
<dbReference type="CDD" id="cd05214">
    <property type="entry name" value="GAPDH_I_N"/>
    <property type="match status" value="1"/>
</dbReference>
<keyword evidence="5" id="KW-0547">Nucleotide-binding</keyword>
<dbReference type="Gene3D" id="3.30.360.10">
    <property type="entry name" value="Dihydrodipicolinate Reductase, domain 2"/>
    <property type="match status" value="1"/>
</dbReference>
<sequence length="343" mass="37063">MVRVGINGFGRIGRAFFRAVYSEQSRGAGEIEIVGINDLGDAQNLAYLLQYDSVYRAFPHKVRAENGGLTVGDKRVHFSSEKDPAKLPWRELNVDVVIESTGVFESYEKASVHIIAGAKRVVITAPVKDEMEGAATVLMGVNEEKLQTCTITSNASCTTNASSPLIAILDEKIGIEKALLNTTHAYTATQELVDGPVKGTDLRRGRAAAQNITPSSTGAAVAVTKAYEALDKKFDGISLRVPVVAGSIADITFVAKRETTREEVNQILKAAALEERWKGIFDASEEQLVSSDIIGNPHASIADLSMTRVIGNLVKVLGWYDNEMGYAHTLVRHVKAAGSYIKV</sequence>
<dbReference type="PANTHER" id="PTHR43148">
    <property type="entry name" value="GLYCERALDEHYDE-3-PHOSPHATE DEHYDROGENASE 2"/>
    <property type="match status" value="1"/>
</dbReference>
<name>A0A1F4XTK2_9BACT</name>
<dbReference type="SMART" id="SM00846">
    <property type="entry name" value="Gp_dh_N"/>
    <property type="match status" value="1"/>
</dbReference>
<comment type="similarity">
    <text evidence="1 7">Belongs to the glyceraldehyde-3-phosphate dehydrogenase family.</text>
</comment>
<keyword evidence="5" id="KW-0520">NAD</keyword>
<evidence type="ECO:0000256" key="5">
    <source>
        <dbReference type="PIRSR" id="PIRSR000149-3"/>
    </source>
</evidence>
<dbReference type="SUPFAM" id="SSF55347">
    <property type="entry name" value="Glyceraldehyde-3-phosphate dehydrogenase-like, C-terminal domain"/>
    <property type="match status" value="1"/>
</dbReference>
<feature type="binding site" evidence="4">
    <location>
        <position position="240"/>
    </location>
    <ligand>
        <name>D-glyceraldehyde 3-phosphate</name>
        <dbReference type="ChEBI" id="CHEBI:59776"/>
    </ligand>
</feature>
<organism evidence="9 10">
    <name type="scientific">Candidatus Adlerbacteria bacterium RIFCSPHIGHO2_12_FULL_53_18</name>
    <dbReference type="NCBI Taxonomy" id="1797242"/>
    <lineage>
        <taxon>Bacteria</taxon>
        <taxon>Candidatus Adleribacteriota</taxon>
    </lineage>
</organism>
<dbReference type="FunFam" id="3.30.360.10:FF:000002">
    <property type="entry name" value="Glyceraldehyde-3-phosphate dehydrogenase"/>
    <property type="match status" value="1"/>
</dbReference>
<evidence type="ECO:0000259" key="8">
    <source>
        <dbReference type="SMART" id="SM00846"/>
    </source>
</evidence>
<evidence type="ECO:0000256" key="3">
    <source>
        <dbReference type="PIRSR" id="PIRSR000149-1"/>
    </source>
</evidence>
<dbReference type="EMBL" id="MEWW01000005">
    <property type="protein sequence ID" value="OGC85042.1"/>
    <property type="molecule type" value="Genomic_DNA"/>
</dbReference>
<feature type="binding site" evidence="5">
    <location>
        <begin position="11"/>
        <end position="12"/>
    </location>
    <ligand>
        <name>NAD(+)</name>
        <dbReference type="ChEBI" id="CHEBI:57540"/>
    </ligand>
</feature>
<keyword evidence="2" id="KW-0560">Oxidoreductase</keyword>
<proteinExistence type="inferred from homology"/>
<dbReference type="Gene3D" id="3.40.50.720">
    <property type="entry name" value="NAD(P)-binding Rossmann-like Domain"/>
    <property type="match status" value="1"/>
</dbReference>
<dbReference type="GO" id="GO:0051287">
    <property type="term" value="F:NAD binding"/>
    <property type="evidence" value="ECO:0007669"/>
    <property type="project" value="InterPro"/>
</dbReference>
<gene>
    <name evidence="9" type="ORF">A3F55_02130</name>
</gene>
<dbReference type="Proteomes" id="UP000178091">
    <property type="component" value="Unassembled WGS sequence"/>
</dbReference>
<dbReference type="GO" id="GO:0050661">
    <property type="term" value="F:NADP binding"/>
    <property type="evidence" value="ECO:0007669"/>
    <property type="project" value="InterPro"/>
</dbReference>
<evidence type="ECO:0000256" key="6">
    <source>
        <dbReference type="PIRSR" id="PIRSR000149-4"/>
    </source>
</evidence>
<feature type="binding site" evidence="4">
    <location>
        <position position="187"/>
    </location>
    <ligand>
        <name>D-glyceraldehyde 3-phosphate</name>
        <dbReference type="ChEBI" id="CHEBI:59776"/>
    </ligand>
</feature>
<dbReference type="AlphaFoldDB" id="A0A1F4XTK2"/>
<dbReference type="CDD" id="cd18126">
    <property type="entry name" value="GAPDH_I_C"/>
    <property type="match status" value="1"/>
</dbReference>
<feature type="binding site" evidence="5">
    <location>
        <position position="322"/>
    </location>
    <ligand>
        <name>NAD(+)</name>
        <dbReference type="ChEBI" id="CHEBI:57540"/>
    </ligand>
</feature>
<feature type="domain" description="Glyceraldehyde 3-phosphate dehydrogenase NAD(P) binding" evidence="8">
    <location>
        <begin position="2"/>
        <end position="157"/>
    </location>
</feature>
<dbReference type="FunFam" id="3.40.50.720:FF:000001">
    <property type="entry name" value="Glyceraldehyde-3-phosphate dehydrogenase"/>
    <property type="match status" value="1"/>
</dbReference>
<evidence type="ECO:0000256" key="4">
    <source>
        <dbReference type="PIRSR" id="PIRSR000149-2"/>
    </source>
</evidence>
<dbReference type="PRINTS" id="PR00078">
    <property type="entry name" value="G3PDHDRGNASE"/>
</dbReference>
<feature type="site" description="Activates thiol group during catalysis" evidence="6">
    <location>
        <position position="184"/>
    </location>
</feature>